<dbReference type="InterPro" id="IPR002716">
    <property type="entry name" value="PIN_dom"/>
</dbReference>
<evidence type="ECO:0000259" key="1">
    <source>
        <dbReference type="Pfam" id="PF01850"/>
    </source>
</evidence>
<reference evidence="2 3" key="1">
    <citation type="submission" date="2015-09" db="EMBL/GenBank/DDBJ databases">
        <title>Identification and resolution of microdiversity through metagenomic sequencing of parallel consortia.</title>
        <authorList>
            <person name="Nelson W.C."/>
            <person name="Romine M.F."/>
            <person name="Lindemann S.R."/>
        </authorList>
    </citation>
    <scope>NUCLEOTIDE SEQUENCE [LARGE SCALE GENOMIC DNA]</scope>
    <source>
        <strain evidence="2">HL-55</strain>
    </source>
</reference>
<feature type="domain" description="PIN" evidence="1">
    <location>
        <begin position="32"/>
        <end position="146"/>
    </location>
</feature>
<accession>A0A0N8KKS6</accession>
<sequence>MRLLVDNNILIQILAPNTTGLTDPETKAVLVRVDERARAFVAEAERKKALILIPAPVLSEFLIGVAESKYQEYLDVLNGSACFEVVDFDTAAAIECAQLPNKKELAQISPGQYAKKLTYDRQIVGISLAAMADEVWSHDDSLRKIASSKGLAVKSLADIEPTPVQSQMFPPDDDS</sequence>
<name>A0A0N8KKS6_9GAMM</name>
<organism evidence="2 3">
    <name type="scientific">Marinobacter excellens HL-55</name>
    <dbReference type="NCBI Taxonomy" id="1305731"/>
    <lineage>
        <taxon>Bacteria</taxon>
        <taxon>Pseudomonadati</taxon>
        <taxon>Pseudomonadota</taxon>
        <taxon>Gammaproteobacteria</taxon>
        <taxon>Pseudomonadales</taxon>
        <taxon>Marinobacteraceae</taxon>
        <taxon>Marinobacter</taxon>
    </lineage>
</organism>
<dbReference type="OrthoDB" id="6687089at2"/>
<dbReference type="Proteomes" id="UP000050416">
    <property type="component" value="Unassembled WGS sequence"/>
</dbReference>
<dbReference type="STRING" id="1305731.GCA_000934705_02982"/>
<dbReference type="Gene3D" id="3.40.50.1010">
    <property type="entry name" value="5'-nuclease"/>
    <property type="match status" value="1"/>
</dbReference>
<gene>
    <name evidence="2" type="ORF">HLUCCX14_08725</name>
</gene>
<comment type="caution">
    <text evidence="2">The sequence shown here is derived from an EMBL/GenBank/DDBJ whole genome shotgun (WGS) entry which is preliminary data.</text>
</comment>
<evidence type="ECO:0000313" key="3">
    <source>
        <dbReference type="Proteomes" id="UP000050416"/>
    </source>
</evidence>
<dbReference type="SUPFAM" id="SSF88723">
    <property type="entry name" value="PIN domain-like"/>
    <property type="match status" value="1"/>
</dbReference>
<dbReference type="AlphaFoldDB" id="A0A0N8KKS6"/>
<protein>
    <submittedName>
        <fullName evidence="2">PIN domain</fullName>
    </submittedName>
</protein>
<dbReference type="InterPro" id="IPR029060">
    <property type="entry name" value="PIN-like_dom_sf"/>
</dbReference>
<proteinExistence type="predicted"/>
<dbReference type="EMBL" id="LJZQ01000010">
    <property type="protein sequence ID" value="KPQ28962.1"/>
    <property type="molecule type" value="Genomic_DNA"/>
</dbReference>
<dbReference type="PATRIC" id="fig|1305731.5.peg.84"/>
<dbReference type="Pfam" id="PF01850">
    <property type="entry name" value="PIN"/>
    <property type="match status" value="1"/>
</dbReference>
<evidence type="ECO:0000313" key="2">
    <source>
        <dbReference type="EMBL" id="KPQ28962.1"/>
    </source>
</evidence>